<organism evidence="1 2">
    <name type="scientific">Rattus norvegicus</name>
    <name type="common">Rat</name>
    <dbReference type="NCBI Taxonomy" id="10116"/>
    <lineage>
        <taxon>Eukaryota</taxon>
        <taxon>Metazoa</taxon>
        <taxon>Chordata</taxon>
        <taxon>Craniata</taxon>
        <taxon>Vertebrata</taxon>
        <taxon>Euteleostomi</taxon>
        <taxon>Mammalia</taxon>
        <taxon>Eutheria</taxon>
        <taxon>Euarchontoglires</taxon>
        <taxon>Glires</taxon>
        <taxon>Rodentia</taxon>
        <taxon>Myomorpha</taxon>
        <taxon>Muroidea</taxon>
        <taxon>Muridae</taxon>
        <taxon>Murinae</taxon>
        <taxon>Rattus</taxon>
    </lineage>
</organism>
<gene>
    <name evidence="1" type="ORF">rCG_22910</name>
</gene>
<reference evidence="2" key="1">
    <citation type="submission" date="2005-09" db="EMBL/GenBank/DDBJ databases">
        <authorList>
            <person name="Mural R.J."/>
            <person name="Li P.W."/>
            <person name="Adams M.D."/>
            <person name="Amanatides P.G."/>
            <person name="Baden-Tillson H."/>
            <person name="Barnstead M."/>
            <person name="Chin S.H."/>
            <person name="Dew I."/>
            <person name="Evans C.A."/>
            <person name="Ferriera S."/>
            <person name="Flanigan M."/>
            <person name="Fosler C."/>
            <person name="Glodek A."/>
            <person name="Gu Z."/>
            <person name="Holt R.A."/>
            <person name="Jennings D."/>
            <person name="Kraft C.L."/>
            <person name="Lu F."/>
            <person name="Nguyen T."/>
            <person name="Nusskern D.R."/>
            <person name="Pfannkoch C.M."/>
            <person name="Sitter C."/>
            <person name="Sutton G.G."/>
            <person name="Venter J.C."/>
            <person name="Wang Z."/>
            <person name="Woodage T."/>
            <person name="Zheng X.H."/>
            <person name="Zhong F."/>
        </authorList>
    </citation>
    <scope>NUCLEOTIDE SEQUENCE [LARGE SCALE GENOMIC DNA]</scope>
    <source>
        <strain>BN</strain>
        <strain evidence="2">Sprague-Dawley</strain>
    </source>
</reference>
<sequence length="36" mass="4135">MYFMHVNKGMTCSCSMENGNWKSHPAVFQNRASNIL</sequence>
<protein>
    <submittedName>
        <fullName evidence="1">RCG22910</fullName>
    </submittedName>
</protein>
<dbReference type="Proteomes" id="UP000234681">
    <property type="component" value="Chromosome X"/>
</dbReference>
<dbReference type="EMBL" id="CH474078">
    <property type="protein sequence ID" value="EDL83876.1"/>
    <property type="molecule type" value="Genomic_DNA"/>
</dbReference>
<proteinExistence type="predicted"/>
<name>A6KPC8_RAT</name>
<dbReference type="AlphaFoldDB" id="A6KPC8"/>
<accession>A6KPC8</accession>
<evidence type="ECO:0000313" key="2">
    <source>
        <dbReference type="Proteomes" id="UP000234681"/>
    </source>
</evidence>
<evidence type="ECO:0000313" key="1">
    <source>
        <dbReference type="EMBL" id="EDL83876.1"/>
    </source>
</evidence>